<sequence length="136" mass="15957">MPRTTKEKLSIFYWYHSLIKWILHFITGRCELERLCYNIKCRVTCNLRIENSLRNSNSKLLNDILTTVNVNVDSSVQDVLNTKKINAEKSLVFIDKFSKSLTQICGYIDLIDIVEKQKKITFSSENKEHEDKLLQV</sequence>
<evidence type="ECO:0000313" key="2">
    <source>
        <dbReference type="Proteomes" id="UP001152795"/>
    </source>
</evidence>
<comment type="caution">
    <text evidence="1">The sequence shown here is derived from an EMBL/GenBank/DDBJ whole genome shotgun (WGS) entry which is preliminary data.</text>
</comment>
<reference evidence="1" key="1">
    <citation type="submission" date="2020-04" db="EMBL/GenBank/DDBJ databases">
        <authorList>
            <person name="Alioto T."/>
            <person name="Alioto T."/>
            <person name="Gomez Garrido J."/>
        </authorList>
    </citation>
    <scope>NUCLEOTIDE SEQUENCE</scope>
    <source>
        <strain evidence="1">A484AB</strain>
    </source>
</reference>
<gene>
    <name evidence="1" type="ORF">PACLA_8A008165</name>
</gene>
<organism evidence="1 2">
    <name type="scientific">Paramuricea clavata</name>
    <name type="common">Red gorgonian</name>
    <name type="synonym">Violescent sea-whip</name>
    <dbReference type="NCBI Taxonomy" id="317549"/>
    <lineage>
        <taxon>Eukaryota</taxon>
        <taxon>Metazoa</taxon>
        <taxon>Cnidaria</taxon>
        <taxon>Anthozoa</taxon>
        <taxon>Octocorallia</taxon>
        <taxon>Malacalcyonacea</taxon>
        <taxon>Plexauridae</taxon>
        <taxon>Paramuricea</taxon>
    </lineage>
</organism>
<dbReference type="AlphaFoldDB" id="A0A7D9DB20"/>
<name>A0A7D9DB20_PARCT</name>
<evidence type="ECO:0000313" key="1">
    <source>
        <dbReference type="EMBL" id="CAB3980193.1"/>
    </source>
</evidence>
<protein>
    <submittedName>
        <fullName evidence="1">Uncharacterized protein</fullName>
    </submittedName>
</protein>
<dbReference type="EMBL" id="CACRXK020000267">
    <property type="protein sequence ID" value="CAB3980193.1"/>
    <property type="molecule type" value="Genomic_DNA"/>
</dbReference>
<dbReference type="OrthoDB" id="67155at2759"/>
<dbReference type="Proteomes" id="UP001152795">
    <property type="component" value="Unassembled WGS sequence"/>
</dbReference>
<proteinExistence type="predicted"/>
<keyword evidence="2" id="KW-1185">Reference proteome</keyword>
<accession>A0A7D9DB20</accession>